<dbReference type="Proteomes" id="UP000789759">
    <property type="component" value="Unassembled WGS sequence"/>
</dbReference>
<dbReference type="AlphaFoldDB" id="A0A9N9CUQ5"/>
<proteinExistence type="predicted"/>
<evidence type="ECO:0000313" key="1">
    <source>
        <dbReference type="EMBL" id="CAG8612752.1"/>
    </source>
</evidence>
<comment type="caution">
    <text evidence="1">The sequence shown here is derived from an EMBL/GenBank/DDBJ whole genome shotgun (WGS) entry which is preliminary data.</text>
</comment>
<dbReference type="OrthoDB" id="2344764at2759"/>
<organism evidence="1 2">
    <name type="scientific">Cetraspora pellucida</name>
    <dbReference type="NCBI Taxonomy" id="1433469"/>
    <lineage>
        <taxon>Eukaryota</taxon>
        <taxon>Fungi</taxon>
        <taxon>Fungi incertae sedis</taxon>
        <taxon>Mucoromycota</taxon>
        <taxon>Glomeromycotina</taxon>
        <taxon>Glomeromycetes</taxon>
        <taxon>Diversisporales</taxon>
        <taxon>Gigasporaceae</taxon>
        <taxon>Cetraspora</taxon>
    </lineage>
</organism>
<evidence type="ECO:0000313" key="2">
    <source>
        <dbReference type="Proteomes" id="UP000789759"/>
    </source>
</evidence>
<keyword evidence="2" id="KW-1185">Reference proteome</keyword>
<name>A0A9N9CUQ5_9GLOM</name>
<reference evidence="1" key="1">
    <citation type="submission" date="2021-06" db="EMBL/GenBank/DDBJ databases">
        <authorList>
            <person name="Kallberg Y."/>
            <person name="Tangrot J."/>
            <person name="Rosling A."/>
        </authorList>
    </citation>
    <scope>NUCLEOTIDE SEQUENCE</scope>
    <source>
        <strain evidence="1">FL966</strain>
    </source>
</reference>
<protein>
    <submittedName>
        <fullName evidence="1">4322_t:CDS:1</fullName>
    </submittedName>
</protein>
<sequence>MSAVLPIYKLKYVMNNLPLAFDGFVKQNIDLVVRSPPKGNDLNSLNGTWTKWFITTTEILNVSPWICGLSGIAGIKLDAPDWNSIIEMRYKELITVKCRKNKYLLYENKIIGNQLLKNQENRLASHKSNLQNENFATIDEKEINASQKELSPEIVDYDGLVSKSIAPDSNNPFCFALCLSKQDR</sequence>
<gene>
    <name evidence="1" type="ORF">CPELLU_LOCUS7537</name>
</gene>
<accession>A0A9N9CUQ5</accession>
<dbReference type="EMBL" id="CAJVQA010005086">
    <property type="protein sequence ID" value="CAG8612752.1"/>
    <property type="molecule type" value="Genomic_DNA"/>
</dbReference>